<dbReference type="GO" id="GO:0008270">
    <property type="term" value="F:zinc ion binding"/>
    <property type="evidence" value="ECO:0007669"/>
    <property type="project" value="UniProtKB-KW"/>
</dbReference>
<proteinExistence type="inferred from homology"/>
<dbReference type="PANTHER" id="PTHR28670">
    <property type="entry name" value="UV-STIMULATED SCAFFOLD PROTEIN A"/>
    <property type="match status" value="1"/>
</dbReference>
<evidence type="ECO:0000256" key="5">
    <source>
        <dbReference type="ARBA" id="ARBA00022763"/>
    </source>
</evidence>
<keyword evidence="7" id="KW-0862">Zinc</keyword>
<feature type="domain" description="UV-stimulated scaffold protein A C-terminal" evidence="11">
    <location>
        <begin position="462"/>
        <end position="536"/>
    </location>
</feature>
<dbReference type="GO" id="GO:0006283">
    <property type="term" value="P:transcription-coupled nucleotide-excision repair"/>
    <property type="evidence" value="ECO:0007669"/>
    <property type="project" value="TreeGrafter"/>
</dbReference>
<feature type="region of interest" description="Disordered" evidence="10">
    <location>
        <begin position="372"/>
        <end position="419"/>
    </location>
</feature>
<accession>A0AAX4P9L6</accession>
<dbReference type="GO" id="GO:0000993">
    <property type="term" value="F:RNA polymerase II complex binding"/>
    <property type="evidence" value="ECO:0007669"/>
    <property type="project" value="TreeGrafter"/>
</dbReference>
<dbReference type="InterPro" id="IPR049408">
    <property type="entry name" value="UVSSA_N_a-solenoid_rpt"/>
</dbReference>
<dbReference type="InterPro" id="IPR049431">
    <property type="entry name" value="UVSSA_C"/>
</dbReference>
<reference evidence="12 13" key="1">
    <citation type="submission" date="2024-03" db="EMBL/GenBank/DDBJ databases">
        <title>Complete genome sequence of the green alga Chloropicon roscoffensis RCC1871.</title>
        <authorList>
            <person name="Lemieux C."/>
            <person name="Pombert J.-F."/>
            <person name="Otis C."/>
            <person name="Turmel M."/>
        </authorList>
    </citation>
    <scope>NUCLEOTIDE SEQUENCE [LARGE SCALE GENOMIC DNA]</scope>
    <source>
        <strain evidence="12 13">RCC1871</strain>
    </source>
</reference>
<evidence type="ECO:0000313" key="12">
    <source>
        <dbReference type="EMBL" id="WZN62909.1"/>
    </source>
</evidence>
<feature type="region of interest" description="Disordered" evidence="10">
    <location>
        <begin position="578"/>
        <end position="598"/>
    </location>
</feature>
<keyword evidence="6" id="KW-0863">Zinc-finger</keyword>
<keyword evidence="3" id="KW-0158">Chromosome</keyword>
<feature type="region of interest" description="Disordered" evidence="10">
    <location>
        <begin position="151"/>
        <end position="172"/>
    </location>
</feature>
<evidence type="ECO:0000259" key="11">
    <source>
        <dbReference type="Pfam" id="PF09740"/>
    </source>
</evidence>
<evidence type="ECO:0000256" key="7">
    <source>
        <dbReference type="ARBA" id="ARBA00022833"/>
    </source>
</evidence>
<evidence type="ECO:0000313" key="13">
    <source>
        <dbReference type="Proteomes" id="UP001472866"/>
    </source>
</evidence>
<evidence type="ECO:0000256" key="4">
    <source>
        <dbReference type="ARBA" id="ARBA00022723"/>
    </source>
</evidence>
<name>A0AAX4P9L6_9CHLO</name>
<comment type="subcellular location">
    <subcellularLocation>
        <location evidence="1">Chromosome</location>
    </subcellularLocation>
</comment>
<feature type="compositionally biased region" description="Basic and acidic residues" evidence="10">
    <location>
        <begin position="526"/>
        <end position="539"/>
    </location>
</feature>
<evidence type="ECO:0000256" key="1">
    <source>
        <dbReference type="ARBA" id="ARBA00004286"/>
    </source>
</evidence>
<dbReference type="Pfam" id="PF09740">
    <property type="entry name" value="DUF2043"/>
    <property type="match status" value="1"/>
</dbReference>
<evidence type="ECO:0000256" key="8">
    <source>
        <dbReference type="ARBA" id="ARBA00023054"/>
    </source>
</evidence>
<keyword evidence="8" id="KW-0175">Coiled coil</keyword>
<organism evidence="12 13">
    <name type="scientific">Chloropicon roscoffensis</name>
    <dbReference type="NCBI Taxonomy" id="1461544"/>
    <lineage>
        <taxon>Eukaryota</taxon>
        <taxon>Viridiplantae</taxon>
        <taxon>Chlorophyta</taxon>
        <taxon>Chloropicophyceae</taxon>
        <taxon>Chloropicales</taxon>
        <taxon>Chloropicaceae</taxon>
        <taxon>Chloropicon</taxon>
    </lineage>
</organism>
<protein>
    <submittedName>
        <fullName evidence="12">UV-stimulated scaffold protein</fullName>
    </submittedName>
</protein>
<feature type="region of interest" description="Disordered" evidence="10">
    <location>
        <begin position="523"/>
        <end position="561"/>
    </location>
</feature>
<comment type="similarity">
    <text evidence="2">Belongs to the UVSSA family.</text>
</comment>
<feature type="compositionally biased region" description="Low complexity" evidence="10">
    <location>
        <begin position="409"/>
        <end position="419"/>
    </location>
</feature>
<dbReference type="Pfam" id="PF20867">
    <property type="entry name" value="UVSSA_N"/>
    <property type="match status" value="1"/>
</dbReference>
<gene>
    <name evidence="12" type="ORF">HKI87_06g44540</name>
</gene>
<dbReference type="AlphaFoldDB" id="A0AAX4P9L6"/>
<dbReference type="EMBL" id="CP151506">
    <property type="protein sequence ID" value="WZN62909.1"/>
    <property type="molecule type" value="Genomic_DNA"/>
</dbReference>
<dbReference type="PANTHER" id="PTHR28670:SF1">
    <property type="entry name" value="UV-STIMULATED SCAFFOLD PROTEIN A"/>
    <property type="match status" value="1"/>
</dbReference>
<feature type="region of interest" description="Disordered" evidence="10">
    <location>
        <begin position="214"/>
        <end position="236"/>
    </location>
</feature>
<evidence type="ECO:0000256" key="10">
    <source>
        <dbReference type="SAM" id="MobiDB-lite"/>
    </source>
</evidence>
<keyword evidence="5" id="KW-0227">DNA damage</keyword>
<evidence type="ECO:0000256" key="2">
    <source>
        <dbReference type="ARBA" id="ARBA00009240"/>
    </source>
</evidence>
<keyword evidence="4" id="KW-0479">Metal-binding</keyword>
<dbReference type="InterPro" id="IPR018610">
    <property type="entry name" value="UVSSA"/>
</dbReference>
<dbReference type="Proteomes" id="UP001472866">
    <property type="component" value="Chromosome 06"/>
</dbReference>
<feature type="compositionally biased region" description="Basic residues" evidence="10">
    <location>
        <begin position="581"/>
        <end position="590"/>
    </location>
</feature>
<dbReference type="GO" id="GO:0009411">
    <property type="term" value="P:response to UV"/>
    <property type="evidence" value="ECO:0007669"/>
    <property type="project" value="InterPro"/>
</dbReference>
<feature type="compositionally biased region" description="Acidic residues" evidence="10">
    <location>
        <begin position="219"/>
        <end position="236"/>
    </location>
</feature>
<dbReference type="GO" id="GO:0005694">
    <property type="term" value="C:chromosome"/>
    <property type="evidence" value="ECO:0007669"/>
    <property type="project" value="UniProtKB-SubCell"/>
</dbReference>
<keyword evidence="13" id="KW-1185">Reference proteome</keyword>
<evidence type="ECO:0000256" key="9">
    <source>
        <dbReference type="ARBA" id="ARBA00023204"/>
    </source>
</evidence>
<evidence type="ECO:0000256" key="6">
    <source>
        <dbReference type="ARBA" id="ARBA00022771"/>
    </source>
</evidence>
<keyword evidence="9" id="KW-0234">DNA repair</keyword>
<evidence type="ECO:0000256" key="3">
    <source>
        <dbReference type="ARBA" id="ARBA00022454"/>
    </source>
</evidence>
<sequence>MLDLNQAYKLEELLNAATDEEANEGWVPRTHVVGDVKRLVKKSQALVSRSYDILMERMACDDSRGRLLALEVCHVLMLRSKAFRDLVVQNLSMFLELTNGAKRRGRGLPRPQDAAGRLRERSREVLREWAAKYGTYYKSLAHAQRYAASQSAGVASREEDHPAEGGATAANQRELHDQVLQILVDLPDFKEEYRGLARETEGLLDVLEESLAAAAAASSDEEEEEDDYDDDEDDGDYCEGLSLYATEGVVAGSSSAHDKGEACTAKRSSPAAGFLDAFRDLLGQLRRRVFPKVLEWRRTLEGYDPDYGNMAKSCEILLRELETMAAELQEIHARSRGVWDLLCPGEPFPSLEGGGGDGTQVVAGEEDAVFEDAPPCSSSAAAAAEQPQRRGKTMADPTLKPARRKAPGRPRAATTAAPASAVLDARTKADLLNRAPVVREPESVAVDDGCGMLANSRGLEIEGHWGPTDADAVVPSERAAIFNQKVSFWEPKETAREYPICGARLRDGTLCQRRDAKVCPFHGKIVPRDGRGEPLEPQRRPSRGRTGAAGGRRNQRELDKEANLDILRELAGGKAYELPARKKGGKAKGKKGAEKPLLSRQRILAKLNTRKRNKMMRAVLANIAEIDRRNRSVNSW</sequence>